<accession>A0A1A9US63</accession>
<dbReference type="AlphaFoldDB" id="A0A1A9US63"/>
<dbReference type="Proteomes" id="UP000078200">
    <property type="component" value="Unassembled WGS sequence"/>
</dbReference>
<evidence type="ECO:0000313" key="1">
    <source>
        <dbReference type="EnsemblMetazoa" id="GAUT013564-PA"/>
    </source>
</evidence>
<keyword evidence="2" id="KW-1185">Reference proteome</keyword>
<protein>
    <submittedName>
        <fullName evidence="1">Uncharacterized protein</fullName>
    </submittedName>
</protein>
<name>A0A1A9US63_GLOAU</name>
<reference evidence="1" key="1">
    <citation type="submission" date="2020-05" db="UniProtKB">
        <authorList>
            <consortium name="EnsemblMetazoa"/>
        </authorList>
    </citation>
    <scope>IDENTIFICATION</scope>
    <source>
        <strain evidence="1">TTRI</strain>
    </source>
</reference>
<proteinExistence type="predicted"/>
<evidence type="ECO:0000313" key="2">
    <source>
        <dbReference type="Proteomes" id="UP000078200"/>
    </source>
</evidence>
<sequence length="310" mass="34542">MLKENLTEYLCKKYFKKHALAKKLDIYAIQPYLPIPLSHFLNLKLMEEAIYESPSSCSLRTFSRHSLVSRRTCRNAVQATSEISLLLLTSVHLTFMLDGHSILAVSCVSAKPSVSANVVLGDVQTSFLSSSSRSPLTKVWIFNLFSTSSGTPIYARLARRSIPVALSWILSFSLWQCEDNSKWLTSFKCLLPYFLSNASMIAANSVLFPSGIIWIISAAVPLKEIIKATALSSSSHIFFVATTPNCRLKALKLVVPSNRAQQQICLWKGKILTTASCCISLNSIVNFDQPTKAIFFLMDDSMFVRDFGDE</sequence>
<organism evidence="1 2">
    <name type="scientific">Glossina austeni</name>
    <name type="common">Savannah tsetse fly</name>
    <dbReference type="NCBI Taxonomy" id="7395"/>
    <lineage>
        <taxon>Eukaryota</taxon>
        <taxon>Metazoa</taxon>
        <taxon>Ecdysozoa</taxon>
        <taxon>Arthropoda</taxon>
        <taxon>Hexapoda</taxon>
        <taxon>Insecta</taxon>
        <taxon>Pterygota</taxon>
        <taxon>Neoptera</taxon>
        <taxon>Endopterygota</taxon>
        <taxon>Diptera</taxon>
        <taxon>Brachycera</taxon>
        <taxon>Muscomorpha</taxon>
        <taxon>Hippoboscoidea</taxon>
        <taxon>Glossinidae</taxon>
        <taxon>Glossina</taxon>
    </lineage>
</organism>
<dbReference type="EnsemblMetazoa" id="GAUT013564-RA">
    <property type="protein sequence ID" value="GAUT013564-PA"/>
    <property type="gene ID" value="GAUT013564"/>
</dbReference>
<dbReference type="VEuPathDB" id="VectorBase:GAUT013564"/>